<dbReference type="PANTHER" id="PTHR31198:SF1">
    <property type="entry name" value="CENTROSOMAL AT-AC SPLICING FACTOR"/>
    <property type="match status" value="1"/>
</dbReference>
<reference evidence="1" key="1">
    <citation type="submission" date="2022-08" db="UniProtKB">
        <authorList>
            <consortium name="EnsemblMetazoa"/>
        </authorList>
    </citation>
    <scope>IDENTIFICATION</scope>
    <source>
        <strain evidence="1">05x7-T-G4-1.051#20</strain>
    </source>
</reference>
<sequence>MFTQFQFCQLCRLNHKKKRKHIYSIRHQNVVNNILEKYLRKVTEARSNLKSPQIHNAQFERGAKFWCHFCVEEELKHMELDTCTVKYGGLIEHIASYEHKRKMYNFFYENKVDETKRHPDLFHMPEEELKKFKEKVAIQAKEYDSGNREELEKSAEKIRQTDALRNQVVQSHHFSTLKPQTIENASSRRMNIPNYISPGTIIEKKATMLAKGDGLTFIGSHNYNRNEGNVHSGAPPPWLLSSEEETTSGEIGPTIDSYKAHLEREKKKKLPANRVGAKFDHQQSTDQAWLPSFGRVWSKGGRQQSKKYFQRISSTTKKCSTISNFTASSDRDTLSSSVYSSENDIQNRVESKMNGDMSVQSNAGENEHSFQNGVRTENYQIHSNSTFPFHHQSGSEVDTNFSVAPRNNVKPYVKKHRPESTASGYTQTQGQAQYEHGGMNQLQPQSYGGNLNMNHLNQSGSYLNHSMNPSIQPVMNESTYSVNQWSQYTSYSAQPASQSTQAASYMTHSRTAKPYVRKRKSEDIGSTEVNSMGHIPVIPTPILEAKAPPSTSRWK</sequence>
<dbReference type="AlphaFoldDB" id="A0A8W8L3U6"/>
<protein>
    <recommendedName>
        <fullName evidence="3">Coiled-coil domain-containing protein 84</fullName>
    </recommendedName>
</protein>
<evidence type="ECO:0000313" key="2">
    <source>
        <dbReference type="Proteomes" id="UP000005408"/>
    </source>
</evidence>
<keyword evidence="2" id="KW-1185">Reference proteome</keyword>
<proteinExistence type="predicted"/>
<dbReference type="InterPro" id="IPR028015">
    <property type="entry name" value="CCDC84-like"/>
</dbReference>
<evidence type="ECO:0000313" key="1">
    <source>
        <dbReference type="EnsemblMetazoa" id="G26247.4:cds"/>
    </source>
</evidence>
<dbReference type="Pfam" id="PF14968">
    <property type="entry name" value="CCDC84"/>
    <property type="match status" value="1"/>
</dbReference>
<accession>A0A8W8L3U6</accession>
<evidence type="ECO:0008006" key="3">
    <source>
        <dbReference type="Google" id="ProtNLM"/>
    </source>
</evidence>
<dbReference type="EnsemblMetazoa" id="G26247.4">
    <property type="protein sequence ID" value="G26247.4:cds"/>
    <property type="gene ID" value="G26247"/>
</dbReference>
<dbReference type="PANTHER" id="PTHR31198">
    <property type="entry name" value="COILED-COIL DOMAIN-CONTAINING PROTEIN 84"/>
    <property type="match status" value="1"/>
</dbReference>
<name>A0A8W8L3U6_MAGGI</name>
<dbReference type="Proteomes" id="UP000005408">
    <property type="component" value="Unassembled WGS sequence"/>
</dbReference>
<organism evidence="1 2">
    <name type="scientific">Magallana gigas</name>
    <name type="common">Pacific oyster</name>
    <name type="synonym">Crassostrea gigas</name>
    <dbReference type="NCBI Taxonomy" id="29159"/>
    <lineage>
        <taxon>Eukaryota</taxon>
        <taxon>Metazoa</taxon>
        <taxon>Spiralia</taxon>
        <taxon>Lophotrochozoa</taxon>
        <taxon>Mollusca</taxon>
        <taxon>Bivalvia</taxon>
        <taxon>Autobranchia</taxon>
        <taxon>Pteriomorphia</taxon>
        <taxon>Ostreida</taxon>
        <taxon>Ostreoidea</taxon>
        <taxon>Ostreidae</taxon>
        <taxon>Magallana</taxon>
    </lineage>
</organism>